<dbReference type="InterPro" id="IPR011989">
    <property type="entry name" value="ARM-like"/>
</dbReference>
<comment type="subunit">
    <text evidence="11">The mammalian APC/C is composed at least of 14 distinct subunits ANAPC1, ANAPC2, CDC27/APC3, ANAPC4, ANAPC5, CDC16/APC6, ANAPC7, CDC23/APC8, ANAPC10, ANAPC11, CDC26/APC12, ANAPC13, ANAPC15 and ANAPC16 that assemble into a complex of at least 19 chains with a combined molecular mass of around 1.2 MDa; APC/C interacts with FZR1 and FBXO5.</text>
</comment>
<evidence type="ECO:0000313" key="20">
    <source>
        <dbReference type="Ensembl" id="ENSVKKP00000021373.1"/>
    </source>
</evidence>
<feature type="compositionally biased region" description="Polar residues" evidence="15">
    <location>
        <begin position="511"/>
        <end position="530"/>
    </location>
</feature>
<evidence type="ECO:0000256" key="11">
    <source>
        <dbReference type="ARBA" id="ARBA00061970"/>
    </source>
</evidence>
<dbReference type="InterPro" id="IPR041221">
    <property type="entry name" value="APC1_C"/>
</dbReference>
<evidence type="ECO:0000256" key="9">
    <source>
        <dbReference type="ARBA" id="ARBA00023306"/>
    </source>
</evidence>
<dbReference type="Pfam" id="PF12859">
    <property type="entry name" value="ANAPC1"/>
    <property type="match status" value="1"/>
</dbReference>
<feature type="domain" description="Anaphase-promoting complex subunit 1 middle" evidence="18">
    <location>
        <begin position="670"/>
        <end position="942"/>
    </location>
</feature>
<dbReference type="Pfam" id="PF21282">
    <property type="entry name" value="APC1_3rd"/>
    <property type="match status" value="1"/>
</dbReference>
<keyword evidence="21" id="KW-1185">Reference proteome</keyword>
<reference evidence="20" key="2">
    <citation type="submission" date="2025-09" db="UniProtKB">
        <authorList>
            <consortium name="Ensembl"/>
        </authorList>
    </citation>
    <scope>IDENTIFICATION</scope>
</reference>
<accession>A0A8D2LGD1</accession>
<evidence type="ECO:0000256" key="8">
    <source>
        <dbReference type="ARBA" id="ARBA00022786"/>
    </source>
</evidence>
<protein>
    <recommendedName>
        <fullName evidence="3">Anaphase-promoting complex subunit 1</fullName>
    </recommendedName>
    <alternativeName>
        <fullName evidence="14">Cyclosome subunit 1</fullName>
    </alternativeName>
    <alternativeName>
        <fullName evidence="12">Mitotic checkpoint regulator</fullName>
    </alternativeName>
    <alternativeName>
        <fullName evidence="13">Testis-specific gene 24 protein</fullName>
    </alternativeName>
</protein>
<dbReference type="GO" id="GO:0031145">
    <property type="term" value="P:anaphase-promoting complex-dependent catabolic process"/>
    <property type="evidence" value="ECO:0007669"/>
    <property type="project" value="TreeGrafter"/>
</dbReference>
<organism evidence="20 21">
    <name type="scientific">Varanus komodoensis</name>
    <name type="common">Komodo dragon</name>
    <dbReference type="NCBI Taxonomy" id="61221"/>
    <lineage>
        <taxon>Eukaryota</taxon>
        <taxon>Metazoa</taxon>
        <taxon>Chordata</taxon>
        <taxon>Craniata</taxon>
        <taxon>Vertebrata</taxon>
        <taxon>Euteleostomi</taxon>
        <taxon>Lepidosauria</taxon>
        <taxon>Squamata</taxon>
        <taxon>Bifurcata</taxon>
        <taxon>Unidentata</taxon>
        <taxon>Episquamata</taxon>
        <taxon>Toxicofera</taxon>
        <taxon>Anguimorpha</taxon>
        <taxon>Paleoanguimorpha</taxon>
        <taxon>Varanoidea</taxon>
        <taxon>Varanidae</taxon>
        <taxon>Varanus</taxon>
    </lineage>
</organism>
<evidence type="ECO:0000259" key="16">
    <source>
        <dbReference type="Pfam" id="PF12859"/>
    </source>
</evidence>
<dbReference type="GO" id="GO:0060090">
    <property type="term" value="F:molecular adaptor activity"/>
    <property type="evidence" value="ECO:0007669"/>
    <property type="project" value="TreeGrafter"/>
</dbReference>
<name>A0A8D2LGD1_VARKO</name>
<evidence type="ECO:0000259" key="19">
    <source>
        <dbReference type="Pfam" id="PF21282"/>
    </source>
</evidence>
<dbReference type="Proteomes" id="UP000694545">
    <property type="component" value="Unplaced"/>
</dbReference>
<reference evidence="20" key="1">
    <citation type="submission" date="2025-08" db="UniProtKB">
        <authorList>
            <consortium name="Ensembl"/>
        </authorList>
    </citation>
    <scope>IDENTIFICATION</scope>
</reference>
<feature type="domain" description="Anaphase-promoting complex subunit 1 N-terminal" evidence="16">
    <location>
        <begin position="82"/>
        <end position="197"/>
    </location>
</feature>
<dbReference type="InterPro" id="IPR046794">
    <property type="entry name" value="Apc1_MidN"/>
</dbReference>
<evidence type="ECO:0000256" key="6">
    <source>
        <dbReference type="ARBA" id="ARBA00022737"/>
    </source>
</evidence>
<keyword evidence="6" id="KW-0677">Repeat</keyword>
<proteinExistence type="inferred from homology"/>
<feature type="domain" description="Anaphase-promoting complex subunit 1 beta-sandwich" evidence="19">
    <location>
        <begin position="1574"/>
        <end position="1659"/>
    </location>
</feature>
<sequence length="1901" mass="211902">MSNIYEERATMIAAGDLQEFVPFGRDHCKHHPNALNLQLRQLQPASELWSSDGAAGLVGSLQEVTIHEKHKETWQLRKGISDVGEEVQYDEELYVASNMVIWSRGSKSQASAVYKAFTVDSPVLQALWCDFSIPQDKSDKVEVEKCICILQSSCINIHSIEGKDYIASLPFQVANVWPTKYGLLFERSSSSHEMPLSPAREPLPTMFSMLHPLDEITPMVCKSGGLFGSARVQYVADYSMRIVFLNAEPSILMTYDAVQSLHTIWALRRVKAEEQNAVLKFSEQVGTLQHGAPSSSFTVHLRNLSKGDSPVVSPFQNYSSIHSQSRSASSPSIHSRSPSISNMAALSRSHSPALGVHSFSGVQRFNFSSHAQSPRRHSACHSPNSATDSFLAPETELIVPELCIDHLWTEAFTTTREKNSQASKVFITTDLCGQKFLCYLVESQLQLRCVRFQQSNDMSQLIFGSVTNIQAKDAAPVEVTLLKLGIAFLFFPGYKVGKVFIPGLPAPSLTMSSQMPRPSTPLESISTPSKPLNKHLGPLDEGVLSPVPELRDSSKLQDSSYIDDCTFQQLSTFVHSVRDPVQNRVTLELSNATMVRITIPEIATSELVKRCLQGIKCILPKEVAVQMLVRWYNAYNAPGGPSYYSEWNLFVTCLMNMMGYNTDRVAWTRNDWEYLLNSDYHKNVESHPLAKALRLDPLEAKFPKDNLSHNHCLDSTTLLFPHIPTIFCVLHLIYEELKLNCLMGEGIRSLVVLLVQLARDLKLEAYLDYYFRDFPVLVKTSRQACMIDPAQTDYMHHPPFFLAEPPSIFQWLSSCLKGERVSPYPYLPGICERSKLVVLSVVLYILGDERAVSNEASNYLSKITSGNKILRCSFRHDSSASSLAEKLVVWMTNVGFTLRDLESLPFGVALPIRDAIYHCRQQPASDWPEAVCLLIGRQDLSKQACEGNLPKYKAVLSSDMPSTAESEEEDDGMNDMNQEVMSLIWSEDLRVQEVRRLLQSAHPVRVSVVQMPEVSDHEYIEEKENRLLQLCQRTMALPLGRGMFTLFSYHPVPTEPLPIPKLNLTGRAPPRNTTVDLNSGNIDVPPNMACWANFHNGVAAGLKIAPASQIDSAWIVYNKPKNAELANEYAGFLMALGLNGHLTKLATLNIHDYLTKGHEMTSIGLLLGVSAAKLGTMDMSITRLLSIHIPALLPPTSTELDVPHNVQVAAVIGIGLVYQGTAHRHTAEVLLSEIGRPPGPEMEYCTDRESYSLAAGLALGMVCLGHGSSLIGMSDLNVPEQLYQYMVGGHRRFQAGMHREKHKSPSYQIKEGDTINVDVTCPGATLALAMIYLKTNNRSIADWLRAPDTMYLLDFVKPEFLLLRTLARCLILWDDILPSSKWIDSNVPQIVRENSVSLHATEMPSSEDLNLETLAQAHVYIIAGACLSLGFRFAGSENLAAFNCLFAFAKDFMKCLSSATASIAGHYNLETCLSVVLLSLAMVMAGSGNLKVLQLCRFMHKKTGGEMNYGFHMAHHMALGLLFLGGGRYSLSTSNSSIAALLCALYPHFPVHSTDNRYHLQALRHLYVLAAEPRLLVPVDVDTDTPCYALLEVTYKGTQWYEETTEELMAPTLLPELHLLKQIRVKGPRYWELLIDLSKGTNHLKSILSKDGVLYVKLRAGQLSYKEDPMGWRSLLAQTVTHRNADARAFKPEAISAFTSDPALLSFADYFCKPATNMGQKQEVFDLFSSILYECVTQENPEMLPAYIAIDQAVRRLEKREMSETFDLWQIKLVLEFFNSRSHQERMRKNPHLGLFMNSEFLPVMKCSIDNTLDQWLQAGGDVCLHSYLSGQPTDDSQLSMLACFLVYHSVPTLGQLVAGGLEGSASFSELLLKFKPLKMPVRGLLRLAPLLLGNPQSMVS</sequence>
<evidence type="ECO:0000259" key="18">
    <source>
        <dbReference type="Pfam" id="PF20518"/>
    </source>
</evidence>
<evidence type="ECO:0000256" key="12">
    <source>
        <dbReference type="ARBA" id="ARBA00075907"/>
    </source>
</evidence>
<keyword evidence="4" id="KW-0597">Phosphoprotein</keyword>
<evidence type="ECO:0000256" key="3">
    <source>
        <dbReference type="ARBA" id="ARBA00016070"/>
    </source>
</evidence>
<evidence type="ECO:0000256" key="15">
    <source>
        <dbReference type="SAM" id="MobiDB-lite"/>
    </source>
</evidence>
<evidence type="ECO:0000256" key="2">
    <source>
        <dbReference type="ARBA" id="ARBA00010547"/>
    </source>
</evidence>
<dbReference type="InterPro" id="IPR048971">
    <property type="entry name" value="Apc1_3rd"/>
</dbReference>
<dbReference type="InterPro" id="IPR049255">
    <property type="entry name" value="Apc1_N"/>
</dbReference>
<dbReference type="PANTHER" id="PTHR12827">
    <property type="entry name" value="MEIOTIC CHECKPOINT REGULATOR TSG24 FAMILY MEMBER"/>
    <property type="match status" value="1"/>
</dbReference>
<feature type="region of interest" description="Disordered" evidence="15">
    <location>
        <begin position="511"/>
        <end position="531"/>
    </location>
</feature>
<evidence type="ECO:0000256" key="7">
    <source>
        <dbReference type="ARBA" id="ARBA00022776"/>
    </source>
</evidence>
<comment type="similarity">
    <text evidence="2">Belongs to the APC1 family.</text>
</comment>
<keyword evidence="5" id="KW-0132">Cell division</keyword>
<evidence type="ECO:0000256" key="4">
    <source>
        <dbReference type="ARBA" id="ARBA00022553"/>
    </source>
</evidence>
<evidence type="ECO:0000256" key="10">
    <source>
        <dbReference type="ARBA" id="ARBA00045696"/>
    </source>
</evidence>
<evidence type="ECO:0000256" key="13">
    <source>
        <dbReference type="ARBA" id="ARBA00081422"/>
    </source>
</evidence>
<evidence type="ECO:0000259" key="17">
    <source>
        <dbReference type="Pfam" id="PF18122"/>
    </source>
</evidence>
<comment type="function">
    <text evidence="10">Component of the anaphase promoting complex/cyclosome (APC/C), a cell cycle-regulated E3 ubiquitin ligase that controls progression through mitosis and the G1 phase of the cell cycle. The APC/C complex acts by mediating ubiquitination and subsequent degradation of target proteins: it mainly mediates the formation of 'Lys-11'-linked polyubiquitin chains and, to a lower extent, the formation of 'Lys-48'- and 'Lys-63'-linked polyubiquitin chains. The APC/C complex catalyzes assembly of branched 'Lys-11'-/'Lys-48'-linked branched ubiquitin chains on target proteins.</text>
</comment>
<dbReference type="InterPro" id="IPR024990">
    <property type="entry name" value="Apc1"/>
</dbReference>
<dbReference type="GO" id="GO:0007091">
    <property type="term" value="P:metaphase/anaphase transition of mitotic cell cycle"/>
    <property type="evidence" value="ECO:0007669"/>
    <property type="project" value="TreeGrafter"/>
</dbReference>
<evidence type="ECO:0000256" key="5">
    <source>
        <dbReference type="ARBA" id="ARBA00022618"/>
    </source>
</evidence>
<keyword evidence="9" id="KW-0131">Cell cycle</keyword>
<dbReference type="PANTHER" id="PTHR12827:SF3">
    <property type="entry name" value="ANAPHASE-PROMOTING COMPLEX SUBUNIT 1"/>
    <property type="match status" value="1"/>
</dbReference>
<dbReference type="GO" id="GO:0005680">
    <property type="term" value="C:anaphase-promoting complex"/>
    <property type="evidence" value="ECO:0007669"/>
    <property type="project" value="InterPro"/>
</dbReference>
<dbReference type="FunFam" id="1.25.10.10:FF:000103">
    <property type="entry name" value="Anaphase promoting complex subunit 1"/>
    <property type="match status" value="1"/>
</dbReference>
<comment type="pathway">
    <text evidence="1">Protein modification; protein ubiquitination.</text>
</comment>
<feature type="domain" description="Anaphase-promoting complex subunit 1 C-terminal" evidence="17">
    <location>
        <begin position="1693"/>
        <end position="1852"/>
    </location>
</feature>
<dbReference type="FunFam" id="1.25.10.10:FF:000075">
    <property type="entry name" value="Anaphase promoting complex subunit 1"/>
    <property type="match status" value="1"/>
</dbReference>
<keyword evidence="8" id="KW-0833">Ubl conjugation pathway</keyword>
<evidence type="ECO:0000256" key="14">
    <source>
        <dbReference type="ARBA" id="ARBA00082692"/>
    </source>
</evidence>
<evidence type="ECO:0000313" key="21">
    <source>
        <dbReference type="Proteomes" id="UP000694545"/>
    </source>
</evidence>
<dbReference type="Ensembl" id="ENSVKKT00000021906.1">
    <property type="protein sequence ID" value="ENSVKKP00000021373.1"/>
    <property type="gene ID" value="ENSVKKG00000014223.1"/>
</dbReference>
<dbReference type="Pfam" id="PF18122">
    <property type="entry name" value="APC1_C"/>
    <property type="match status" value="1"/>
</dbReference>
<evidence type="ECO:0000256" key="1">
    <source>
        <dbReference type="ARBA" id="ARBA00004906"/>
    </source>
</evidence>
<dbReference type="GO" id="GO:0070979">
    <property type="term" value="P:protein K11-linked ubiquitination"/>
    <property type="evidence" value="ECO:0007669"/>
    <property type="project" value="TreeGrafter"/>
</dbReference>
<keyword evidence="7" id="KW-0498">Mitosis</keyword>
<dbReference type="Gene3D" id="1.25.10.10">
    <property type="entry name" value="Leucine-rich Repeat Variant"/>
    <property type="match status" value="2"/>
</dbReference>
<dbReference type="GO" id="GO:0051301">
    <property type="term" value="P:cell division"/>
    <property type="evidence" value="ECO:0007669"/>
    <property type="project" value="UniProtKB-KW"/>
</dbReference>
<dbReference type="Pfam" id="PF20518">
    <property type="entry name" value="Apc1_MidN"/>
    <property type="match status" value="1"/>
</dbReference>